<comment type="catalytic activity">
    <reaction evidence="5">
        <text>L-methionyl-tRNA(fMet) + (6R)-10-formyltetrahydrofolate = N-formyl-L-methionyl-tRNA(fMet) + (6S)-5,6,7,8-tetrahydrofolate + H(+)</text>
        <dbReference type="Rhea" id="RHEA:24380"/>
        <dbReference type="Rhea" id="RHEA-COMP:9952"/>
        <dbReference type="Rhea" id="RHEA-COMP:9953"/>
        <dbReference type="ChEBI" id="CHEBI:15378"/>
        <dbReference type="ChEBI" id="CHEBI:57453"/>
        <dbReference type="ChEBI" id="CHEBI:78530"/>
        <dbReference type="ChEBI" id="CHEBI:78844"/>
        <dbReference type="ChEBI" id="CHEBI:195366"/>
        <dbReference type="EC" id="2.1.2.9"/>
    </reaction>
</comment>
<dbReference type="GO" id="GO:0004479">
    <property type="term" value="F:methionyl-tRNA formyltransferase activity"/>
    <property type="evidence" value="ECO:0007669"/>
    <property type="project" value="UniProtKB-UniRule"/>
</dbReference>
<evidence type="ECO:0000256" key="5">
    <source>
        <dbReference type="HAMAP-Rule" id="MF_00182"/>
    </source>
</evidence>
<evidence type="ECO:0000256" key="4">
    <source>
        <dbReference type="ARBA" id="ARBA00022917"/>
    </source>
</evidence>
<proteinExistence type="inferred from homology"/>
<comment type="similarity">
    <text evidence="1 5">Belongs to the Fmt family.</text>
</comment>
<sequence length="340" mass="38514">MEFSLLIRRLNYLRLIQKDLLFKNMKQTLSVIFFGTPKLAVPFLDRLNQEDSISIKAVISQPDKPVGRKHIQIPSPIKQYAQNNNLPLLQPKTLKSKNIFEEIKSIEAQMFIVVAYGNLLPKNILNLPHFGVVNVHPSLLPRHRGPSPIPFAIRLGDKQSGLSIMLLDEGMDTGPLLALKTIPISERETTTSFTEKIISLGPEFLLQTIKNYQDGLIKPIPQDNSKATQTYLLSRQDGRINWSLAAQDIDRQIRAMNPWPSSWTIWQKKGQPIRLKILEVKITSFASTKPAGSVFVKDDHLYVHTSDKALEILTLQIEGKSCISSSQFIHGYGSYLDFFE</sequence>
<dbReference type="InterPro" id="IPR011034">
    <property type="entry name" value="Formyl_transferase-like_C_sf"/>
</dbReference>
<dbReference type="InterPro" id="IPR041711">
    <property type="entry name" value="Met-tRNA-FMT_N"/>
</dbReference>
<evidence type="ECO:0000259" key="6">
    <source>
        <dbReference type="Pfam" id="PF00551"/>
    </source>
</evidence>
<evidence type="ECO:0000256" key="3">
    <source>
        <dbReference type="ARBA" id="ARBA00022679"/>
    </source>
</evidence>
<evidence type="ECO:0000313" key="8">
    <source>
        <dbReference type="EMBL" id="PJA47669.1"/>
    </source>
</evidence>
<evidence type="ECO:0000256" key="2">
    <source>
        <dbReference type="ARBA" id="ARBA00012261"/>
    </source>
</evidence>
<gene>
    <name evidence="5" type="primary">fmt</name>
    <name evidence="8" type="ORF">CO172_00530</name>
</gene>
<dbReference type="Pfam" id="PF00551">
    <property type="entry name" value="Formyl_trans_N"/>
    <property type="match status" value="1"/>
</dbReference>
<feature type="domain" description="Formyl transferase C-terminal" evidence="7">
    <location>
        <begin position="233"/>
        <end position="332"/>
    </location>
</feature>
<dbReference type="PANTHER" id="PTHR11138:SF5">
    <property type="entry name" value="METHIONYL-TRNA FORMYLTRANSFERASE, MITOCHONDRIAL"/>
    <property type="match status" value="1"/>
</dbReference>
<dbReference type="CDD" id="cd08646">
    <property type="entry name" value="FMT_core_Met-tRNA-FMT_N"/>
    <property type="match status" value="1"/>
</dbReference>
<dbReference type="EMBL" id="PFWS01000006">
    <property type="protein sequence ID" value="PJA47669.1"/>
    <property type="molecule type" value="Genomic_DNA"/>
</dbReference>
<dbReference type="SUPFAM" id="SSF50486">
    <property type="entry name" value="FMT C-terminal domain-like"/>
    <property type="match status" value="1"/>
</dbReference>
<keyword evidence="3 5" id="KW-0808">Transferase</keyword>
<dbReference type="CDD" id="cd08704">
    <property type="entry name" value="Met_tRNA_FMT_C"/>
    <property type="match status" value="1"/>
</dbReference>
<accession>A0A2M7XI93</accession>
<dbReference type="InterPro" id="IPR044135">
    <property type="entry name" value="Met-tRNA-FMT_C"/>
</dbReference>
<dbReference type="AlphaFoldDB" id="A0A2M7XI93"/>
<comment type="function">
    <text evidence="5">Attaches a formyl group to the free amino group of methionyl-tRNA(fMet). The formyl group appears to play a dual role in the initiator identity of N-formylmethionyl-tRNA by promoting its recognition by IF2 and preventing the misappropriation of this tRNA by the elongation apparatus.</text>
</comment>
<dbReference type="Proteomes" id="UP000229749">
    <property type="component" value="Unassembled WGS sequence"/>
</dbReference>
<keyword evidence="4 5" id="KW-0648">Protein biosynthesis</keyword>
<dbReference type="NCBIfam" id="TIGR00460">
    <property type="entry name" value="fmt"/>
    <property type="match status" value="1"/>
</dbReference>
<dbReference type="HAMAP" id="MF_00182">
    <property type="entry name" value="Formyl_trans"/>
    <property type="match status" value="1"/>
</dbReference>
<reference evidence="9" key="1">
    <citation type="submission" date="2017-09" db="EMBL/GenBank/DDBJ databases">
        <title>Depth-based differentiation of microbial function through sediment-hosted aquifers and enrichment of novel symbionts in the deep terrestrial subsurface.</title>
        <authorList>
            <person name="Probst A.J."/>
            <person name="Ladd B."/>
            <person name="Jarett J.K."/>
            <person name="Geller-Mcgrath D.E."/>
            <person name="Sieber C.M.K."/>
            <person name="Emerson J.B."/>
            <person name="Anantharaman K."/>
            <person name="Thomas B.C."/>
            <person name="Malmstrom R."/>
            <person name="Stieglmeier M."/>
            <person name="Klingl A."/>
            <person name="Woyke T."/>
            <person name="Ryan C.M."/>
            <person name="Banfield J.F."/>
        </authorList>
    </citation>
    <scope>NUCLEOTIDE SEQUENCE [LARGE SCALE GENOMIC DNA]</scope>
</reference>
<dbReference type="Pfam" id="PF02911">
    <property type="entry name" value="Formyl_trans_C"/>
    <property type="match status" value="1"/>
</dbReference>
<name>A0A2M7XI93_9BACT</name>
<comment type="caution">
    <text evidence="8">The sequence shown here is derived from an EMBL/GenBank/DDBJ whole genome shotgun (WGS) entry which is preliminary data.</text>
</comment>
<dbReference type="EC" id="2.1.2.9" evidence="2 5"/>
<evidence type="ECO:0000259" key="7">
    <source>
        <dbReference type="Pfam" id="PF02911"/>
    </source>
</evidence>
<feature type="domain" description="Formyl transferase N-terminal" evidence="6">
    <location>
        <begin position="31"/>
        <end position="208"/>
    </location>
</feature>
<dbReference type="InterPro" id="IPR036477">
    <property type="entry name" value="Formyl_transf_N_sf"/>
</dbReference>
<feature type="binding site" evidence="5">
    <location>
        <begin position="138"/>
        <end position="141"/>
    </location>
    <ligand>
        <name>(6S)-5,6,7,8-tetrahydrofolate</name>
        <dbReference type="ChEBI" id="CHEBI:57453"/>
    </ligand>
</feature>
<dbReference type="InterPro" id="IPR002376">
    <property type="entry name" value="Formyl_transf_N"/>
</dbReference>
<dbReference type="GO" id="GO:0005829">
    <property type="term" value="C:cytosol"/>
    <property type="evidence" value="ECO:0007669"/>
    <property type="project" value="TreeGrafter"/>
</dbReference>
<organism evidence="8 9">
    <name type="scientific">Candidatus Uhrbacteria bacterium CG_4_9_14_3_um_filter_36_7</name>
    <dbReference type="NCBI Taxonomy" id="1975033"/>
    <lineage>
        <taxon>Bacteria</taxon>
        <taxon>Candidatus Uhriibacteriota</taxon>
    </lineage>
</organism>
<dbReference type="Gene3D" id="3.40.50.12230">
    <property type="match status" value="1"/>
</dbReference>
<evidence type="ECO:0000313" key="9">
    <source>
        <dbReference type="Proteomes" id="UP000229749"/>
    </source>
</evidence>
<dbReference type="PANTHER" id="PTHR11138">
    <property type="entry name" value="METHIONYL-TRNA FORMYLTRANSFERASE"/>
    <property type="match status" value="1"/>
</dbReference>
<dbReference type="InterPro" id="IPR005793">
    <property type="entry name" value="Formyl_trans_C"/>
</dbReference>
<evidence type="ECO:0000256" key="1">
    <source>
        <dbReference type="ARBA" id="ARBA00010699"/>
    </source>
</evidence>
<dbReference type="SUPFAM" id="SSF53328">
    <property type="entry name" value="Formyltransferase"/>
    <property type="match status" value="1"/>
</dbReference>
<protein>
    <recommendedName>
        <fullName evidence="2 5">Methionyl-tRNA formyltransferase</fullName>
        <ecNumber evidence="2 5">2.1.2.9</ecNumber>
    </recommendedName>
</protein>
<dbReference type="InterPro" id="IPR005794">
    <property type="entry name" value="Fmt"/>
</dbReference>